<dbReference type="AlphaFoldDB" id="A0A8A4TWT5"/>
<protein>
    <submittedName>
        <fullName evidence="2">DUF790 family protein</fullName>
    </submittedName>
</protein>
<accession>A0A8A4TWT5</accession>
<dbReference type="InterPro" id="IPR008508">
    <property type="entry name" value="Bax1"/>
</dbReference>
<dbReference type="Pfam" id="PF05626">
    <property type="entry name" value="DUF790"/>
    <property type="match status" value="1"/>
</dbReference>
<name>A0A8A4TWT5_SULCO</name>
<dbReference type="RefSeq" id="WP_237383686.1">
    <property type="nucleotide sequence ID" value="NZ_CP071793.1"/>
</dbReference>
<organism evidence="2 3">
    <name type="scientific">Sulfidibacter corallicola</name>
    <dbReference type="NCBI Taxonomy" id="2818388"/>
    <lineage>
        <taxon>Bacteria</taxon>
        <taxon>Pseudomonadati</taxon>
        <taxon>Acidobacteriota</taxon>
        <taxon>Holophagae</taxon>
        <taxon>Acanthopleuribacterales</taxon>
        <taxon>Acanthopleuribacteraceae</taxon>
        <taxon>Sulfidibacter</taxon>
    </lineage>
</organism>
<evidence type="ECO:0000313" key="3">
    <source>
        <dbReference type="Proteomes" id="UP000663929"/>
    </source>
</evidence>
<dbReference type="PANTHER" id="PTHR39640:SF1">
    <property type="entry name" value="DUF790 FAMILY PROTEIN"/>
    <property type="match status" value="1"/>
</dbReference>
<gene>
    <name evidence="2" type="ORF">J3U87_14105</name>
</gene>
<sequence length="425" mass="49040">MLTKDLIRFRIYKGKIRPRWIDPKDETLREAAAALVAVFEESLGEARQKLAEACTDLIDSCPADAQVMRGLEKLLLDRTEFEVPDDEETPRFRATVFRTVSDLLGARAYESFEAFQGVVRETLGEDPRDLGARLYDDLPAFNPVVKFRKLTPELLLHRYNAALIQWMLLHTTHVEIQLSDADPAAWRQLFKYLKFHQLMVRIHKEESGFLLRVDGPLSMFYQTKRYGFQLARFFPALLHQDTWRLTAEVDIRGKRKATLEVDQKQGIAPYSFQFHRYVPEELQQFRDHAADKLDGWEIELGSDFVQLPGGSYSFPDFALRHESGLCLWLELFHPWHAAPLLDRLRELARETEPTLVLGVATRLAKDEEVAEAIATNPYYAQFGFSFRDFPTVTRLKTCLKKALKQKAPRKAAPRKRKKKAATGSK</sequence>
<evidence type="ECO:0000256" key="1">
    <source>
        <dbReference type="SAM" id="MobiDB-lite"/>
    </source>
</evidence>
<reference evidence="2" key="1">
    <citation type="submission" date="2021-03" db="EMBL/GenBank/DDBJ databases">
        <title>Acanthopleuribacteraceae sp. M133.</title>
        <authorList>
            <person name="Wang G."/>
        </authorList>
    </citation>
    <scope>NUCLEOTIDE SEQUENCE</scope>
    <source>
        <strain evidence="2">M133</strain>
    </source>
</reference>
<feature type="region of interest" description="Disordered" evidence="1">
    <location>
        <begin position="403"/>
        <end position="425"/>
    </location>
</feature>
<dbReference type="PANTHER" id="PTHR39640">
    <property type="entry name" value="VNG6129C"/>
    <property type="match status" value="1"/>
</dbReference>
<dbReference type="EMBL" id="CP071793">
    <property type="protein sequence ID" value="QTD53584.1"/>
    <property type="molecule type" value="Genomic_DNA"/>
</dbReference>
<dbReference type="Proteomes" id="UP000663929">
    <property type="component" value="Chromosome"/>
</dbReference>
<dbReference type="KEGG" id="scor:J3U87_14105"/>
<evidence type="ECO:0000313" key="2">
    <source>
        <dbReference type="EMBL" id="QTD53584.1"/>
    </source>
</evidence>
<proteinExistence type="predicted"/>
<keyword evidence="3" id="KW-1185">Reference proteome</keyword>